<protein>
    <submittedName>
        <fullName evidence="4">AAA ATPase domain-containing protein</fullName>
    </submittedName>
</protein>
<evidence type="ECO:0000313" key="4">
    <source>
        <dbReference type="EMBL" id="SDG47325.1"/>
    </source>
</evidence>
<keyword evidence="2" id="KW-0067">ATP-binding</keyword>
<evidence type="ECO:0000259" key="3">
    <source>
        <dbReference type="SMART" id="SM00421"/>
    </source>
</evidence>
<dbReference type="GO" id="GO:0005524">
    <property type="term" value="F:ATP binding"/>
    <property type="evidence" value="ECO:0007669"/>
    <property type="project" value="UniProtKB-KW"/>
</dbReference>
<dbReference type="SUPFAM" id="SSF52540">
    <property type="entry name" value="P-loop containing nucleoside triphosphate hydrolases"/>
    <property type="match status" value="1"/>
</dbReference>
<gene>
    <name evidence="4" type="ORF">SAMN05216553_108232</name>
</gene>
<name>A0A1G7UIE2_9PSEU</name>
<evidence type="ECO:0000313" key="5">
    <source>
        <dbReference type="Proteomes" id="UP000199623"/>
    </source>
</evidence>
<dbReference type="InterPro" id="IPR041664">
    <property type="entry name" value="AAA_16"/>
</dbReference>
<dbReference type="InterPro" id="IPR036388">
    <property type="entry name" value="WH-like_DNA-bd_sf"/>
</dbReference>
<proteinExistence type="predicted"/>
<reference evidence="5" key="1">
    <citation type="submission" date="2016-10" db="EMBL/GenBank/DDBJ databases">
        <authorList>
            <person name="Varghese N."/>
            <person name="Submissions S."/>
        </authorList>
    </citation>
    <scope>NUCLEOTIDE SEQUENCE [LARGE SCALE GENOMIC DNA]</scope>
    <source>
        <strain evidence="5">CGMCC 4.3506</strain>
    </source>
</reference>
<dbReference type="Gene3D" id="1.25.40.10">
    <property type="entry name" value="Tetratricopeptide repeat domain"/>
    <property type="match status" value="2"/>
</dbReference>
<dbReference type="SUPFAM" id="SSF46894">
    <property type="entry name" value="C-terminal effector domain of the bipartite response regulators"/>
    <property type="match status" value="1"/>
</dbReference>
<dbReference type="EMBL" id="FNCC01000008">
    <property type="protein sequence ID" value="SDG47325.1"/>
    <property type="molecule type" value="Genomic_DNA"/>
</dbReference>
<dbReference type="InterPro" id="IPR016032">
    <property type="entry name" value="Sig_transdc_resp-reg_C-effctor"/>
</dbReference>
<dbReference type="AlphaFoldDB" id="A0A1G7UIE2"/>
<dbReference type="Proteomes" id="UP000199623">
    <property type="component" value="Unassembled WGS sequence"/>
</dbReference>
<dbReference type="InterPro" id="IPR000792">
    <property type="entry name" value="Tscrpt_reg_LuxR_C"/>
</dbReference>
<organism evidence="4 5">
    <name type="scientific">Lentzea fradiae</name>
    <dbReference type="NCBI Taxonomy" id="200378"/>
    <lineage>
        <taxon>Bacteria</taxon>
        <taxon>Bacillati</taxon>
        <taxon>Actinomycetota</taxon>
        <taxon>Actinomycetes</taxon>
        <taxon>Pseudonocardiales</taxon>
        <taxon>Pseudonocardiaceae</taxon>
        <taxon>Lentzea</taxon>
    </lineage>
</organism>
<dbReference type="RefSeq" id="WP_176946841.1">
    <property type="nucleotide sequence ID" value="NZ_FNCC01000008.1"/>
</dbReference>
<dbReference type="GO" id="GO:0005737">
    <property type="term" value="C:cytoplasm"/>
    <property type="evidence" value="ECO:0007669"/>
    <property type="project" value="TreeGrafter"/>
</dbReference>
<evidence type="ECO:0000256" key="2">
    <source>
        <dbReference type="ARBA" id="ARBA00022840"/>
    </source>
</evidence>
<sequence>MGNRLNAWCAGISEQVTPGTTTVVEGAPGTGRTTVLDDLSSRWRGHVLRARCSALDGDLPFGVVAQLFDLVDPDLVPPEAVGAVRLTARTADFAVLHGVYRLAAALAGQADLLVVVDDAQWADAASWRWLAYLALRIQRLPIALVLTLSTGERCDDPSHAEVMAVGRRVVLEDLSPEAVADVVTASLGRPAPAFTAACLAVTGGNPLAVTRLVAALAEEGVAPDEESAWRVAERGAQVLGEIAVARLRRRSAAVVVTAHCLAVLGPDPHPAVLADLTGLGPLELAEARRCAGLLGVAGQAVLDDLPAPARADLHLRAARSLRAHGAPDRAVADHLLETSPGLPPWAAEVLDRAAQEAVNQGDTPGAARLLWRALREPVANPSRALRLLGIAELVGNLPGATARLREAFESDVDEEETAVALSYALHAEGNAAEVPAVLAGGSPLARAHLVVHGLAWQEAVPSQVSLDTPAGVLHHVMVGDITAEEAVSRVSAGEMVPTDVLSSLTSAMTLNLADSLDEALAVLDDVDRAQAPPLRALTYVMRANVQRRKGDLVSAHADLELAEDHLRQDRRWHAVSVWHAALLADILLEEGRLDEAEALVAESSTDEARRVWQYAALLTVRGRLLTARGEDREALEAFLAAGRHCAAWPYRNPAPLAWRSGAALACAAIGDSERARDLASEEVELARAWGAPRALGMALRAEGRVTAGAAGRTVLEEAVRVLRGSPARLELARALVDLGVVVRRQGDTAGARACLRDAVDLAQKCGSTAMAARAYSELVATSAGPRRMRQTGPTALTPAEHQVAELAARGRSDEEIASVLLMPADAVAALLPGIYRKLGVGGRSQLSNALFVD</sequence>
<dbReference type="Pfam" id="PF13191">
    <property type="entry name" value="AAA_16"/>
    <property type="match status" value="1"/>
</dbReference>
<dbReference type="GO" id="GO:0003677">
    <property type="term" value="F:DNA binding"/>
    <property type="evidence" value="ECO:0007669"/>
    <property type="project" value="InterPro"/>
</dbReference>
<dbReference type="PANTHER" id="PTHR16305:SF35">
    <property type="entry name" value="TRANSCRIPTIONAL ACTIVATOR DOMAIN"/>
    <property type="match status" value="1"/>
</dbReference>
<dbReference type="InterPro" id="IPR011990">
    <property type="entry name" value="TPR-like_helical_dom_sf"/>
</dbReference>
<accession>A0A1G7UIE2</accession>
<feature type="domain" description="HTH luxR-type" evidence="3">
    <location>
        <begin position="793"/>
        <end position="850"/>
    </location>
</feature>
<dbReference type="SMART" id="SM00421">
    <property type="entry name" value="HTH_LUXR"/>
    <property type="match status" value="1"/>
</dbReference>
<dbReference type="GO" id="GO:0004016">
    <property type="term" value="F:adenylate cyclase activity"/>
    <property type="evidence" value="ECO:0007669"/>
    <property type="project" value="TreeGrafter"/>
</dbReference>
<dbReference type="STRING" id="200378.SAMN05216553_108232"/>
<keyword evidence="5" id="KW-1185">Reference proteome</keyword>
<evidence type="ECO:0000256" key="1">
    <source>
        <dbReference type="ARBA" id="ARBA00022741"/>
    </source>
</evidence>
<dbReference type="GO" id="GO:0006355">
    <property type="term" value="P:regulation of DNA-templated transcription"/>
    <property type="evidence" value="ECO:0007669"/>
    <property type="project" value="InterPro"/>
</dbReference>
<dbReference type="InterPro" id="IPR027417">
    <property type="entry name" value="P-loop_NTPase"/>
</dbReference>
<dbReference type="Gene3D" id="1.10.10.10">
    <property type="entry name" value="Winged helix-like DNA-binding domain superfamily/Winged helix DNA-binding domain"/>
    <property type="match status" value="1"/>
</dbReference>
<dbReference type="SUPFAM" id="SSF48452">
    <property type="entry name" value="TPR-like"/>
    <property type="match status" value="1"/>
</dbReference>
<keyword evidence="1" id="KW-0547">Nucleotide-binding</keyword>
<dbReference type="PANTHER" id="PTHR16305">
    <property type="entry name" value="TESTICULAR SOLUBLE ADENYLYL CYCLASE"/>
    <property type="match status" value="1"/>
</dbReference>